<reference evidence="9 10" key="1">
    <citation type="journal article" date="2018" name="Nat. Ecol. Evol.">
        <title>Shark genomes provide insights into elasmobranch evolution and the origin of vertebrates.</title>
        <authorList>
            <person name="Hara Y"/>
            <person name="Yamaguchi K"/>
            <person name="Onimaru K"/>
            <person name="Kadota M"/>
            <person name="Koyanagi M"/>
            <person name="Keeley SD"/>
            <person name="Tatsumi K"/>
            <person name="Tanaka K"/>
            <person name="Motone F"/>
            <person name="Kageyama Y"/>
            <person name="Nozu R"/>
            <person name="Adachi N"/>
            <person name="Nishimura O"/>
            <person name="Nakagawa R"/>
            <person name="Tanegashima C"/>
            <person name="Kiyatake I"/>
            <person name="Matsumoto R"/>
            <person name="Murakumo K"/>
            <person name="Nishida K"/>
            <person name="Terakita A"/>
            <person name="Kuratani S"/>
            <person name="Sato K"/>
            <person name="Hyodo S Kuraku.S."/>
        </authorList>
    </citation>
    <scope>NUCLEOTIDE SEQUENCE [LARGE SCALE GENOMIC DNA]</scope>
</reference>
<dbReference type="STRING" id="137246.A0A401S4H9"/>
<dbReference type="Gene3D" id="2.60.120.40">
    <property type="match status" value="1"/>
</dbReference>
<organism evidence="9 10">
    <name type="scientific">Chiloscyllium punctatum</name>
    <name type="common">Brownbanded bambooshark</name>
    <name type="synonym">Hemiscyllium punctatum</name>
    <dbReference type="NCBI Taxonomy" id="137246"/>
    <lineage>
        <taxon>Eukaryota</taxon>
        <taxon>Metazoa</taxon>
        <taxon>Chordata</taxon>
        <taxon>Craniata</taxon>
        <taxon>Vertebrata</taxon>
        <taxon>Chondrichthyes</taxon>
        <taxon>Elasmobranchii</taxon>
        <taxon>Galeomorphii</taxon>
        <taxon>Galeoidea</taxon>
        <taxon>Orectolobiformes</taxon>
        <taxon>Hemiscylliidae</taxon>
        <taxon>Chiloscyllium</taxon>
    </lineage>
</organism>
<evidence type="ECO:0000313" key="10">
    <source>
        <dbReference type="Proteomes" id="UP000287033"/>
    </source>
</evidence>
<keyword evidence="2" id="KW-0964">Secreted</keyword>
<keyword evidence="5" id="KW-1015">Disulfide bond</keyword>
<dbReference type="Pfam" id="PF07546">
    <property type="entry name" value="EMI"/>
    <property type="match status" value="1"/>
</dbReference>
<dbReference type="InterPro" id="IPR011489">
    <property type="entry name" value="EMI_domain"/>
</dbReference>
<dbReference type="PANTHER" id="PTHR15427:SF5">
    <property type="entry name" value="EMILIN-2"/>
    <property type="match status" value="1"/>
</dbReference>
<dbReference type="GO" id="GO:0031012">
    <property type="term" value="C:extracellular matrix"/>
    <property type="evidence" value="ECO:0007669"/>
    <property type="project" value="TreeGrafter"/>
</dbReference>
<sequence>MLENTPGSGPVILPCLLLTTILLVLTDAKGSFYAPYRYNLFTSGSSPSLKGAGRVTGRHKNYCAYIVKKNVTCTMQDGTDTYVKAEYRQCTWGQLKCPGMVMYRTFYKPKYKIGYKTVTELEWRCCPGYSGDNCQEGSTGLPELVPSHPGPRKGYYGPKAPDVYGERIDRLEDEMRRFSQSFERLQSMVSGISDSLRLSIQEDTNKMIVSLLNNLKYPGPMVDIEYIPGLENLSKAYPPVMGDLEAKVTEVKNVLKTKSDLLDEVHGMVIGHDGQIRQLLEASRPPTPLATVDFFDSLIDDKLTKFRADLLDGFENRFNDLQTVCDYKVKLIQQQCEEQKNVSERLEGMIDGKESDLKKEINNLQTQIGGLAVTENCCDTVKYLSDKIDALEQNLLKVSDYQRSLTTRFESELPQFSSIHVQNVYDSRLDNIEAKINATERNLEENCLFIENNMKGHLGTELDGMKTFLHDKLKDIEGRVTVIVEELSNVSIPANLEGEIIPRLETEISTIKKKTNEGLDDLEGRLVALENLCTVGCTSIITDIETLRTEIDDCHRNCQDIVTKLDKNSGLLNKLNYSMFEINQKIKEEEESNAVRGEITLLKININSVNKTLKGIKDSVSKYADDFAFANSTWDEHERKMTDEVHLIQQIVNSQGSQLLFNDKRVHDLKGDLERINHRIMSDLHNCKHSAQDIQKEVSHVDRRVAEMESVCNKLTAVLNSLDYIKDGLDNHAGDLWNYLDRMNGTLVVHNQDITALRDSVNECHTRITDIGNRALDGLQGPIGPPGLSGFPSFAKHITFSVGLTEKPFPADNGVVRFNKILINNGNHYEPCTGIFTVPYSGQYFISAILTPQRNERIEAVLTVSNVSVAQVDTAGYRTEVLEIAVDKIENHSGGGLAVFSLILNLKAGDEVSVVVMSGKLAYTGTDELHCTFSGVLLNDSQIDS</sequence>
<dbReference type="InterPro" id="IPR008983">
    <property type="entry name" value="Tumour_necrosis_fac-like_dom"/>
</dbReference>
<feature type="signal peptide" evidence="6">
    <location>
        <begin position="1"/>
        <end position="28"/>
    </location>
</feature>
<dbReference type="InterPro" id="IPR001073">
    <property type="entry name" value="C1q_dom"/>
</dbReference>
<name>A0A401S4H9_CHIPU</name>
<dbReference type="PROSITE" id="PS51041">
    <property type="entry name" value="EMI"/>
    <property type="match status" value="1"/>
</dbReference>
<comment type="caution">
    <text evidence="9">The sequence shown here is derived from an EMBL/GenBank/DDBJ whole genome shotgun (WGS) entry which is preliminary data.</text>
</comment>
<feature type="domain" description="C1q" evidence="7">
    <location>
        <begin position="793"/>
        <end position="944"/>
    </location>
</feature>
<keyword evidence="3 6" id="KW-0732">Signal</keyword>
<dbReference type="SUPFAM" id="SSF49842">
    <property type="entry name" value="TNF-like"/>
    <property type="match status" value="1"/>
</dbReference>
<feature type="domain" description="EMI" evidence="8">
    <location>
        <begin position="59"/>
        <end position="136"/>
    </location>
</feature>
<proteinExistence type="predicted"/>
<dbReference type="Proteomes" id="UP000287033">
    <property type="component" value="Unassembled WGS sequence"/>
</dbReference>
<evidence type="ECO:0000313" key="9">
    <source>
        <dbReference type="EMBL" id="GCC25310.1"/>
    </source>
</evidence>
<evidence type="ECO:0000256" key="5">
    <source>
        <dbReference type="ARBA" id="ARBA00023157"/>
    </source>
</evidence>
<feature type="chain" id="PRO_5019497099" description="EMI domain-containing protein" evidence="6">
    <location>
        <begin position="29"/>
        <end position="945"/>
    </location>
</feature>
<dbReference type="GO" id="GO:0005576">
    <property type="term" value="C:extracellular region"/>
    <property type="evidence" value="ECO:0007669"/>
    <property type="project" value="UniProtKB-SubCell"/>
</dbReference>
<dbReference type="AlphaFoldDB" id="A0A401S4H9"/>
<dbReference type="OrthoDB" id="10266508at2759"/>
<evidence type="ECO:0000256" key="6">
    <source>
        <dbReference type="SAM" id="SignalP"/>
    </source>
</evidence>
<evidence type="ECO:0008006" key="11">
    <source>
        <dbReference type="Google" id="ProtNLM"/>
    </source>
</evidence>
<accession>A0A401S4H9</accession>
<dbReference type="SMART" id="SM00110">
    <property type="entry name" value="C1Q"/>
    <property type="match status" value="1"/>
</dbReference>
<dbReference type="EMBL" id="BEZZ01000083">
    <property type="protein sequence ID" value="GCC25310.1"/>
    <property type="molecule type" value="Genomic_DNA"/>
</dbReference>
<evidence type="ECO:0000259" key="7">
    <source>
        <dbReference type="PROSITE" id="PS50871"/>
    </source>
</evidence>
<evidence type="ECO:0000259" key="8">
    <source>
        <dbReference type="PROSITE" id="PS51041"/>
    </source>
</evidence>
<evidence type="ECO:0000256" key="1">
    <source>
        <dbReference type="ARBA" id="ARBA00004613"/>
    </source>
</evidence>
<evidence type="ECO:0000256" key="2">
    <source>
        <dbReference type="ARBA" id="ARBA00022525"/>
    </source>
</evidence>
<dbReference type="OMA" id="ECHTRIT"/>
<keyword evidence="10" id="KW-1185">Reference proteome</keyword>
<gene>
    <name evidence="9" type="ORF">chiPu_0003720</name>
</gene>
<dbReference type="PROSITE" id="PS50871">
    <property type="entry name" value="C1Q"/>
    <property type="match status" value="1"/>
</dbReference>
<dbReference type="PANTHER" id="PTHR15427">
    <property type="entry name" value="EMILIN ELASTIN MICROFIBRIL INTERFACE-LOCATED PROTEIN ELASTIN MICROFIBRIL INTERFACER"/>
    <property type="match status" value="1"/>
</dbReference>
<protein>
    <recommendedName>
        <fullName evidence="11">EMI domain-containing protein</fullName>
    </recommendedName>
</protein>
<evidence type="ECO:0000256" key="4">
    <source>
        <dbReference type="ARBA" id="ARBA00023054"/>
    </source>
</evidence>
<dbReference type="InterPro" id="IPR050392">
    <property type="entry name" value="Collagen/C1q_domain"/>
</dbReference>
<evidence type="ECO:0000256" key="3">
    <source>
        <dbReference type="ARBA" id="ARBA00022729"/>
    </source>
</evidence>
<comment type="subcellular location">
    <subcellularLocation>
        <location evidence="1">Secreted</location>
    </subcellularLocation>
</comment>
<keyword evidence="4" id="KW-0175">Coiled coil</keyword>
<dbReference type="Pfam" id="PF00386">
    <property type="entry name" value="C1q"/>
    <property type="match status" value="1"/>
</dbReference>